<keyword evidence="6" id="KW-0408">Iron</keyword>
<evidence type="ECO:0000256" key="3">
    <source>
        <dbReference type="ARBA" id="ARBA00022452"/>
    </source>
</evidence>
<feature type="signal peptide" evidence="12">
    <location>
        <begin position="1"/>
        <end position="31"/>
    </location>
</feature>
<comment type="similarity">
    <text evidence="11">Belongs to the TonB-dependent receptor family.</text>
</comment>
<keyword evidence="2 11" id="KW-0813">Transport</keyword>
<organism evidence="14 15">
    <name type="scientific">Pelagibaculum spongiae</name>
    <dbReference type="NCBI Taxonomy" id="2080658"/>
    <lineage>
        <taxon>Bacteria</taxon>
        <taxon>Pseudomonadati</taxon>
        <taxon>Pseudomonadota</taxon>
        <taxon>Gammaproteobacteria</taxon>
        <taxon>Oceanospirillales</taxon>
        <taxon>Pelagibaculum</taxon>
    </lineage>
</organism>
<dbReference type="PROSITE" id="PS52016">
    <property type="entry name" value="TONB_DEPENDENT_REC_3"/>
    <property type="match status" value="1"/>
</dbReference>
<keyword evidence="14" id="KW-0675">Receptor</keyword>
<evidence type="ECO:0000259" key="13">
    <source>
        <dbReference type="Pfam" id="PF07715"/>
    </source>
</evidence>
<dbReference type="Pfam" id="PF07715">
    <property type="entry name" value="Plug"/>
    <property type="match status" value="1"/>
</dbReference>
<dbReference type="GO" id="GO:0006826">
    <property type="term" value="P:iron ion transport"/>
    <property type="evidence" value="ECO:0007669"/>
    <property type="project" value="UniProtKB-KW"/>
</dbReference>
<evidence type="ECO:0000313" key="15">
    <source>
        <dbReference type="Proteomes" id="UP000244906"/>
    </source>
</evidence>
<dbReference type="SUPFAM" id="SSF56935">
    <property type="entry name" value="Porins"/>
    <property type="match status" value="1"/>
</dbReference>
<evidence type="ECO:0000256" key="8">
    <source>
        <dbReference type="ARBA" id="ARBA00023077"/>
    </source>
</evidence>
<sequence length="707" mass="79622">MKTNQYHRYFAGKPLALAVSLSIFASPTLVAAQDSTAEVLPTIQVQADFRHTDIDQLAEAISVVNAQQIEARSADHLEAILSFAPNVNFAGGSSRARYFQIRGIGERSQFVEPVNPSVGLQIDGIDMTGLGGAATLFDVQQVEILRGPQGTRFGANALAGFINVDSKAPTKETEGYIKAKLGNYDSWGIGGAVSGSLADNLQARVAWNQTASDGFIENVRVNRDDTNNIDEQVLRAKLSWQPAADHNVDITLLRADIDNGYDAFTLDYDKQEARQTDSDQPGHDRQKTNAASIRWDGKVNTVVNIQLDLSGSNNKIDYGFDEDWSFDGLHPLGYNYFDQYLREFNRNTVDLRLLSGADGAIFNQTTDWVFGVYHANRDEKLTRNRTTKTQYVSDLDIRSIAAYGELNSELRNGTYLIYGLRYENWEYEFANSADIENSRSQDLWGGKIALEQLLNDDHLGYVSLARGYKPGGINNDPDIDDVYRTFDTETNNALEFGLKSSWRDDKLKTRLAIFYIQRKNQQVKASFNSRAPGEAPEFEEFLRNAAQGRNYGIELENRFELNDKLMVMSNIGYLKTQLKDFSFETEDGVVNQSGRAQAHAPSLSISSAMEYHFLPYLTGRLEGERKSSFFFSDSHNVKSRSYNLLHARLSYQRNQLGVALYGRNLTDQKHDVRGFLFGNDPRVDYENREYRQLAAPRTFGMDVSYKF</sequence>
<dbReference type="InterPro" id="IPR039426">
    <property type="entry name" value="TonB-dep_rcpt-like"/>
</dbReference>
<dbReference type="PANTHER" id="PTHR32552:SF81">
    <property type="entry name" value="TONB-DEPENDENT OUTER MEMBRANE RECEPTOR"/>
    <property type="match status" value="1"/>
</dbReference>
<evidence type="ECO:0000256" key="11">
    <source>
        <dbReference type="PROSITE-ProRule" id="PRU01360"/>
    </source>
</evidence>
<evidence type="ECO:0000313" key="14">
    <source>
        <dbReference type="EMBL" id="PVZ67790.1"/>
    </source>
</evidence>
<feature type="domain" description="TonB-dependent receptor plug" evidence="13">
    <location>
        <begin position="56"/>
        <end position="160"/>
    </location>
</feature>
<dbReference type="PANTHER" id="PTHR32552">
    <property type="entry name" value="FERRICHROME IRON RECEPTOR-RELATED"/>
    <property type="match status" value="1"/>
</dbReference>
<evidence type="ECO:0000256" key="1">
    <source>
        <dbReference type="ARBA" id="ARBA00004571"/>
    </source>
</evidence>
<dbReference type="InterPro" id="IPR012910">
    <property type="entry name" value="Plug_dom"/>
</dbReference>
<evidence type="ECO:0000256" key="6">
    <source>
        <dbReference type="ARBA" id="ARBA00023004"/>
    </source>
</evidence>
<evidence type="ECO:0000256" key="2">
    <source>
        <dbReference type="ARBA" id="ARBA00022448"/>
    </source>
</evidence>
<keyword evidence="5 11" id="KW-0812">Transmembrane</keyword>
<keyword evidence="15" id="KW-1185">Reference proteome</keyword>
<dbReference type="Proteomes" id="UP000244906">
    <property type="component" value="Unassembled WGS sequence"/>
</dbReference>
<comment type="caution">
    <text evidence="14">The sequence shown here is derived from an EMBL/GenBank/DDBJ whole genome shotgun (WGS) entry which is preliminary data.</text>
</comment>
<gene>
    <name evidence="14" type="ORF">DC094_15285</name>
</gene>
<reference evidence="14 15" key="1">
    <citation type="submission" date="2018-04" db="EMBL/GenBank/DDBJ databases">
        <title>Thalassorhabdus spongiae gen. nov., sp. nov., isolated from a marine sponge in South-West Iceland.</title>
        <authorList>
            <person name="Knobloch S."/>
            <person name="Daussin A."/>
            <person name="Johannsson R."/>
            <person name="Marteinsson V.T."/>
        </authorList>
    </citation>
    <scope>NUCLEOTIDE SEQUENCE [LARGE SCALE GENOMIC DNA]</scope>
    <source>
        <strain evidence="14 15">Hp12</strain>
    </source>
</reference>
<dbReference type="InterPro" id="IPR036942">
    <property type="entry name" value="Beta-barrel_TonB_sf"/>
</dbReference>
<proteinExistence type="inferred from homology"/>
<dbReference type="OrthoDB" id="127311at2"/>
<accession>A0A2V1GUS4</accession>
<dbReference type="AlphaFoldDB" id="A0A2V1GUS4"/>
<evidence type="ECO:0000256" key="7">
    <source>
        <dbReference type="ARBA" id="ARBA00023065"/>
    </source>
</evidence>
<evidence type="ECO:0000256" key="12">
    <source>
        <dbReference type="SAM" id="SignalP"/>
    </source>
</evidence>
<keyword evidence="8" id="KW-0798">TonB box</keyword>
<name>A0A2V1GUS4_9GAMM</name>
<evidence type="ECO:0000256" key="9">
    <source>
        <dbReference type="ARBA" id="ARBA00023136"/>
    </source>
</evidence>
<feature type="chain" id="PRO_5016134198" evidence="12">
    <location>
        <begin position="32"/>
        <end position="707"/>
    </location>
</feature>
<evidence type="ECO:0000256" key="4">
    <source>
        <dbReference type="ARBA" id="ARBA00022496"/>
    </source>
</evidence>
<keyword evidence="9 11" id="KW-0472">Membrane</keyword>
<dbReference type="Gene3D" id="2.40.170.20">
    <property type="entry name" value="TonB-dependent receptor, beta-barrel domain"/>
    <property type="match status" value="1"/>
</dbReference>
<keyword evidence="12" id="KW-0732">Signal</keyword>
<comment type="subcellular location">
    <subcellularLocation>
        <location evidence="1 11">Cell outer membrane</location>
        <topology evidence="1 11">Multi-pass membrane protein</topology>
    </subcellularLocation>
</comment>
<keyword evidence="4" id="KW-0410">Iron transport</keyword>
<keyword evidence="3 11" id="KW-1134">Transmembrane beta strand</keyword>
<dbReference type="GO" id="GO:0009279">
    <property type="term" value="C:cell outer membrane"/>
    <property type="evidence" value="ECO:0007669"/>
    <property type="project" value="UniProtKB-SubCell"/>
</dbReference>
<evidence type="ECO:0000256" key="10">
    <source>
        <dbReference type="ARBA" id="ARBA00023237"/>
    </source>
</evidence>
<protein>
    <submittedName>
        <fullName evidence="14">TonB-dependent receptor</fullName>
    </submittedName>
</protein>
<dbReference type="RefSeq" id="WP_116687986.1">
    <property type="nucleotide sequence ID" value="NZ_CAWNYD010000006.1"/>
</dbReference>
<evidence type="ECO:0000256" key="5">
    <source>
        <dbReference type="ARBA" id="ARBA00022692"/>
    </source>
</evidence>
<dbReference type="EMBL" id="QDDL01000006">
    <property type="protein sequence ID" value="PVZ67790.1"/>
    <property type="molecule type" value="Genomic_DNA"/>
</dbReference>
<keyword evidence="10 11" id="KW-0998">Cell outer membrane</keyword>
<keyword evidence="7" id="KW-0406">Ion transport</keyword>